<dbReference type="GO" id="GO:0061630">
    <property type="term" value="F:ubiquitin protein ligase activity"/>
    <property type="evidence" value="ECO:0007669"/>
    <property type="project" value="TreeGrafter"/>
</dbReference>
<keyword evidence="1" id="KW-0862">Zinc</keyword>
<dbReference type="PANTHER" id="PTHR45943:SF2">
    <property type="entry name" value="RING-TYPE DOMAIN-CONTAINING PROTEIN"/>
    <property type="match status" value="1"/>
</dbReference>
<accession>A0A078A6Q7</accession>
<proteinExistence type="predicted"/>
<name>A0A078A6Q7_STYLE</name>
<dbReference type="InParanoid" id="A0A078A6Q7"/>
<dbReference type="EMBL" id="CCKQ01005259">
    <property type="protein sequence ID" value="CDW76424.1"/>
    <property type="molecule type" value="Genomic_DNA"/>
</dbReference>
<dbReference type="GO" id="GO:0005886">
    <property type="term" value="C:plasma membrane"/>
    <property type="evidence" value="ECO:0007669"/>
    <property type="project" value="TreeGrafter"/>
</dbReference>
<reference evidence="3 4" key="1">
    <citation type="submission" date="2014-06" db="EMBL/GenBank/DDBJ databases">
        <authorList>
            <person name="Swart Estienne"/>
        </authorList>
    </citation>
    <scope>NUCLEOTIDE SEQUENCE [LARGE SCALE GENOMIC DNA]</scope>
    <source>
        <strain evidence="3 4">130c</strain>
    </source>
</reference>
<keyword evidence="1" id="KW-0863">Zinc-finger</keyword>
<dbReference type="GO" id="GO:0008270">
    <property type="term" value="F:zinc ion binding"/>
    <property type="evidence" value="ECO:0007669"/>
    <property type="project" value="UniProtKB-KW"/>
</dbReference>
<sequence>MAQIQNIVSFICDCGQVMLDATSIKFHQNICQKVKEKYSDIFNMFESIIRKYTSKQEIQNIKLLLTVFQNQLQENYLKEEKKYDEDDNIEFFNQKLHFSQIRNNKQQESKSNTEDFEDDYEDDIEIKKFSMKEENQSQIIYKICAKCLKFTEKEKDNHKWLTIQSTKCKHMIHRECLRSISTQKSKFKINEPCCPTCKVKIDQEEIDEIFSSEKEQEFIEIEKKLQREEELKQLKELLQGLDSIARCKCGNMMIVEQGDIDLFQKDIFGQPISHCNQEPYHIGKTCEEFEKFKFSSKCRYCFEQLTYPSVSPLPAFQEVCRKEECKEMMEKSCDKINEDCKHPCCGFKDEVNCPPCLKEDCVKKDPSKTLDCTGNDYCTICYVEQLDSKQCIQLECKHIFHLDCTIQRVKLRWEGSINGINFNYLQCPSCKKEITKSDYKELHDLITLSREYREKVNQLIQQRIKIDKLDQDSLFTEPQSMYYNNIQALAISRYQFFECYQCKDPFFGGVRDCAVQANQLQAPNPEDIMCNFCTAMKFGFGKNICDTHGVEFIEFKCKYCCDLSSWFCFGTTHFCNQCHERAGNNVVKDCIGDQKCPLKGKHPANGQEYALGCAICRQVLQDQGKQDLQVIQSFQGIEPQQEIAQNLQLFDDYY</sequence>
<feature type="domain" description="RING-type" evidence="2">
    <location>
        <begin position="144"/>
        <end position="198"/>
    </location>
</feature>
<dbReference type="PROSITE" id="PS50089">
    <property type="entry name" value="ZF_RING_2"/>
    <property type="match status" value="2"/>
</dbReference>
<dbReference type="Proteomes" id="UP000039865">
    <property type="component" value="Unassembled WGS sequence"/>
</dbReference>
<dbReference type="InterPro" id="IPR001841">
    <property type="entry name" value="Znf_RING"/>
</dbReference>
<dbReference type="AlphaFoldDB" id="A0A078A6Q7"/>
<keyword evidence="1" id="KW-0479">Metal-binding</keyword>
<organism evidence="3 4">
    <name type="scientific">Stylonychia lemnae</name>
    <name type="common">Ciliate</name>
    <dbReference type="NCBI Taxonomy" id="5949"/>
    <lineage>
        <taxon>Eukaryota</taxon>
        <taxon>Sar</taxon>
        <taxon>Alveolata</taxon>
        <taxon>Ciliophora</taxon>
        <taxon>Intramacronucleata</taxon>
        <taxon>Spirotrichea</taxon>
        <taxon>Stichotrichia</taxon>
        <taxon>Sporadotrichida</taxon>
        <taxon>Oxytrichidae</taxon>
        <taxon>Stylonychinae</taxon>
        <taxon>Stylonychia</taxon>
    </lineage>
</organism>
<protein>
    <submittedName>
        <fullName evidence="3">E3 ubiquitin-protein ligase</fullName>
    </submittedName>
</protein>
<dbReference type="GO" id="GO:0005634">
    <property type="term" value="C:nucleus"/>
    <property type="evidence" value="ECO:0007669"/>
    <property type="project" value="TreeGrafter"/>
</dbReference>
<dbReference type="OrthoDB" id="8062037at2759"/>
<gene>
    <name evidence="3" type="primary">Contig4738.g5057</name>
    <name evidence="3" type="ORF">STYLEM_5424</name>
</gene>
<feature type="domain" description="RING-type" evidence="2">
    <location>
        <begin position="378"/>
        <end position="431"/>
    </location>
</feature>
<keyword evidence="4" id="KW-1185">Reference proteome</keyword>
<evidence type="ECO:0000313" key="3">
    <source>
        <dbReference type="EMBL" id="CDW76424.1"/>
    </source>
</evidence>
<evidence type="ECO:0000259" key="2">
    <source>
        <dbReference type="PROSITE" id="PS50089"/>
    </source>
</evidence>
<evidence type="ECO:0000313" key="4">
    <source>
        <dbReference type="Proteomes" id="UP000039865"/>
    </source>
</evidence>
<dbReference type="Gene3D" id="3.30.40.10">
    <property type="entry name" value="Zinc/RING finger domain, C3HC4 (zinc finger)"/>
    <property type="match status" value="2"/>
</dbReference>
<evidence type="ECO:0000256" key="1">
    <source>
        <dbReference type="PROSITE-ProRule" id="PRU00175"/>
    </source>
</evidence>
<dbReference type="PANTHER" id="PTHR45943">
    <property type="entry name" value="E3 UBIQUITIN-PROTEIN LIGASE MYCBP2"/>
    <property type="match status" value="1"/>
</dbReference>
<dbReference type="InterPro" id="IPR013083">
    <property type="entry name" value="Znf_RING/FYVE/PHD"/>
</dbReference>
<dbReference type="SUPFAM" id="SSF57850">
    <property type="entry name" value="RING/U-box"/>
    <property type="match status" value="2"/>
</dbReference>
<dbReference type="SMART" id="SM00184">
    <property type="entry name" value="RING"/>
    <property type="match status" value="2"/>
</dbReference>